<organism evidence="2 3">
    <name type="scientific">Arthrobacter terrae</name>
    <dbReference type="NCBI Taxonomy" id="2935737"/>
    <lineage>
        <taxon>Bacteria</taxon>
        <taxon>Bacillati</taxon>
        <taxon>Actinomycetota</taxon>
        <taxon>Actinomycetes</taxon>
        <taxon>Micrococcales</taxon>
        <taxon>Micrococcaceae</taxon>
        <taxon>Arthrobacter</taxon>
    </lineage>
</organism>
<accession>A0A931CL52</accession>
<evidence type="ECO:0000313" key="2">
    <source>
        <dbReference type="EMBL" id="MBG0740587.1"/>
    </source>
</evidence>
<gene>
    <name evidence="2" type="ORF">IV500_14495</name>
</gene>
<feature type="region of interest" description="Disordered" evidence="1">
    <location>
        <begin position="30"/>
        <end position="49"/>
    </location>
</feature>
<evidence type="ECO:0000313" key="3">
    <source>
        <dbReference type="Proteomes" id="UP000655366"/>
    </source>
</evidence>
<dbReference type="AlphaFoldDB" id="A0A931CL52"/>
<dbReference type="Proteomes" id="UP000655366">
    <property type="component" value="Unassembled WGS sequence"/>
</dbReference>
<name>A0A931CL52_9MICC</name>
<proteinExistence type="predicted"/>
<sequence length="130" mass="14283">MKKENGMDVMARLTPTAPAEPVITSSVVVAEPPEPQPTPDEAPAFVYNPGKLTEPRRLSVNFRDATKIGYLDLATMAAVPASSAAGLLNPDPMISEFETKVNLWVSSGRQRFRRKSTAPVRSALRTYRKR</sequence>
<dbReference type="RefSeq" id="WP_196397529.1">
    <property type="nucleotide sequence ID" value="NZ_JADNYM010000019.1"/>
</dbReference>
<keyword evidence="3" id="KW-1185">Reference proteome</keyword>
<comment type="caution">
    <text evidence="2">The sequence shown here is derived from an EMBL/GenBank/DDBJ whole genome shotgun (WGS) entry which is preliminary data.</text>
</comment>
<evidence type="ECO:0000256" key="1">
    <source>
        <dbReference type="SAM" id="MobiDB-lite"/>
    </source>
</evidence>
<dbReference type="EMBL" id="JADNYM010000019">
    <property type="protein sequence ID" value="MBG0740587.1"/>
    <property type="molecule type" value="Genomic_DNA"/>
</dbReference>
<protein>
    <submittedName>
        <fullName evidence="2">Uncharacterized protein</fullName>
    </submittedName>
</protein>
<reference evidence="2 3" key="1">
    <citation type="submission" date="2020-11" db="EMBL/GenBank/DDBJ databases">
        <title>Arthrobacter antarcticus sp. nov., isolated from Antarctic Soil.</title>
        <authorList>
            <person name="Li J."/>
        </authorList>
    </citation>
    <scope>NUCLEOTIDE SEQUENCE [LARGE SCALE GENOMIC DNA]</scope>
    <source>
        <strain evidence="2 3">Z1-20</strain>
    </source>
</reference>